<name>A0ABT5T920_9RHOB</name>
<dbReference type="SMART" id="SM00363">
    <property type="entry name" value="S4"/>
    <property type="match status" value="1"/>
</dbReference>
<comment type="function">
    <text evidence="5">Responsible for synthesis of pseudouridine from uracil.</text>
</comment>
<comment type="catalytic activity">
    <reaction evidence="5">
        <text>a uridine in RNA = a pseudouridine in RNA</text>
        <dbReference type="Rhea" id="RHEA:48348"/>
        <dbReference type="Rhea" id="RHEA-COMP:12068"/>
        <dbReference type="Rhea" id="RHEA-COMP:12069"/>
        <dbReference type="ChEBI" id="CHEBI:65314"/>
        <dbReference type="ChEBI" id="CHEBI:65315"/>
    </reaction>
</comment>
<dbReference type="SUPFAM" id="SSF55174">
    <property type="entry name" value="Alpha-L RNA-binding motif"/>
    <property type="match status" value="1"/>
</dbReference>
<dbReference type="NCBIfam" id="TIGR00005">
    <property type="entry name" value="rluA_subfam"/>
    <property type="match status" value="1"/>
</dbReference>
<evidence type="ECO:0000259" key="6">
    <source>
        <dbReference type="SMART" id="SM00363"/>
    </source>
</evidence>
<keyword evidence="4" id="KW-0694">RNA-binding</keyword>
<comment type="catalytic activity">
    <reaction evidence="3">
        <text>uridine(1911/1915/1917) in 23S rRNA = pseudouridine(1911/1915/1917) in 23S rRNA</text>
        <dbReference type="Rhea" id="RHEA:42524"/>
        <dbReference type="Rhea" id="RHEA-COMP:10097"/>
        <dbReference type="Rhea" id="RHEA-COMP:10098"/>
        <dbReference type="ChEBI" id="CHEBI:65314"/>
        <dbReference type="ChEBI" id="CHEBI:65315"/>
        <dbReference type="EC" id="5.4.99.23"/>
    </reaction>
</comment>
<dbReference type="InterPro" id="IPR006224">
    <property type="entry name" value="PsdUridine_synth_RluA-like_CS"/>
</dbReference>
<accession>A0ABT5T920</accession>
<dbReference type="Proteomes" id="UP001431784">
    <property type="component" value="Unassembled WGS sequence"/>
</dbReference>
<comment type="caution">
    <text evidence="7">The sequence shown here is derived from an EMBL/GenBank/DDBJ whole genome shotgun (WGS) entry which is preliminary data.</text>
</comment>
<evidence type="ECO:0000313" key="7">
    <source>
        <dbReference type="EMBL" id="MDD7971617.1"/>
    </source>
</evidence>
<dbReference type="PANTHER" id="PTHR21600:SF44">
    <property type="entry name" value="RIBOSOMAL LARGE SUBUNIT PSEUDOURIDINE SYNTHASE D"/>
    <property type="match status" value="1"/>
</dbReference>
<dbReference type="Gene3D" id="3.30.2350.10">
    <property type="entry name" value="Pseudouridine synthase"/>
    <property type="match status" value="1"/>
</dbReference>
<evidence type="ECO:0000256" key="4">
    <source>
        <dbReference type="PROSITE-ProRule" id="PRU00182"/>
    </source>
</evidence>
<gene>
    <name evidence="7" type="ORF">PUT78_10925</name>
</gene>
<dbReference type="EC" id="5.4.99.-" evidence="5"/>
<evidence type="ECO:0000256" key="1">
    <source>
        <dbReference type="ARBA" id="ARBA00010876"/>
    </source>
</evidence>
<dbReference type="Gene3D" id="3.10.290.10">
    <property type="entry name" value="RNA-binding S4 domain"/>
    <property type="match status" value="1"/>
</dbReference>
<evidence type="ECO:0000256" key="3">
    <source>
        <dbReference type="ARBA" id="ARBA00036882"/>
    </source>
</evidence>
<dbReference type="EMBL" id="JAQZSM010000008">
    <property type="protein sequence ID" value="MDD7971617.1"/>
    <property type="molecule type" value="Genomic_DNA"/>
</dbReference>
<protein>
    <recommendedName>
        <fullName evidence="5">Pseudouridine synthase</fullName>
        <ecNumber evidence="5">5.4.99.-</ecNumber>
    </recommendedName>
</protein>
<dbReference type="Pfam" id="PF00849">
    <property type="entry name" value="PseudoU_synth_2"/>
    <property type="match status" value="1"/>
</dbReference>
<dbReference type="RefSeq" id="WP_274352296.1">
    <property type="nucleotide sequence ID" value="NZ_JAQZSM010000008.1"/>
</dbReference>
<dbReference type="InterPro" id="IPR020103">
    <property type="entry name" value="PsdUridine_synth_cat_dom_sf"/>
</dbReference>
<dbReference type="InterPro" id="IPR006225">
    <property type="entry name" value="PsdUridine_synth_RluC/D"/>
</dbReference>
<dbReference type="Pfam" id="PF01479">
    <property type="entry name" value="S4"/>
    <property type="match status" value="1"/>
</dbReference>
<dbReference type="InterPro" id="IPR006145">
    <property type="entry name" value="PsdUridine_synth_RsuA/RluA"/>
</dbReference>
<dbReference type="PROSITE" id="PS01129">
    <property type="entry name" value="PSI_RLU"/>
    <property type="match status" value="1"/>
</dbReference>
<dbReference type="CDD" id="cd02869">
    <property type="entry name" value="PseudoU_synth_RluA_like"/>
    <property type="match status" value="1"/>
</dbReference>
<keyword evidence="8" id="KW-1185">Reference proteome</keyword>
<feature type="domain" description="RNA-binding S4" evidence="6">
    <location>
        <begin position="16"/>
        <end position="76"/>
    </location>
</feature>
<dbReference type="InterPro" id="IPR050188">
    <property type="entry name" value="RluA_PseudoU_synthase"/>
</dbReference>
<dbReference type="PROSITE" id="PS50889">
    <property type="entry name" value="S4"/>
    <property type="match status" value="1"/>
</dbReference>
<dbReference type="InterPro" id="IPR036986">
    <property type="entry name" value="S4_RNA-bd_sf"/>
</dbReference>
<keyword evidence="2 5" id="KW-0413">Isomerase</keyword>
<dbReference type="InterPro" id="IPR002942">
    <property type="entry name" value="S4_RNA-bd"/>
</dbReference>
<organism evidence="7 8">
    <name type="scientific">Roseinatronobacter alkalisoli</name>
    <dbReference type="NCBI Taxonomy" id="3028235"/>
    <lineage>
        <taxon>Bacteria</taxon>
        <taxon>Pseudomonadati</taxon>
        <taxon>Pseudomonadota</taxon>
        <taxon>Alphaproteobacteria</taxon>
        <taxon>Rhodobacterales</taxon>
        <taxon>Paracoccaceae</taxon>
        <taxon>Roseinatronobacter</taxon>
    </lineage>
</organism>
<reference evidence="7" key="1">
    <citation type="submission" date="2023-02" db="EMBL/GenBank/DDBJ databases">
        <title>Description of Roseinatronobacter alkalisoli sp. nov., an alkaliphilic bacerium isolated from soda soil.</title>
        <authorList>
            <person name="Wei W."/>
        </authorList>
    </citation>
    <scope>NUCLEOTIDE SEQUENCE</scope>
    <source>
        <strain evidence="7">HJB301</strain>
    </source>
</reference>
<dbReference type="PANTHER" id="PTHR21600">
    <property type="entry name" value="MITOCHONDRIAL RNA PSEUDOURIDINE SYNTHASE"/>
    <property type="match status" value="1"/>
</dbReference>
<comment type="similarity">
    <text evidence="1 5">Belongs to the pseudouridine synthase RluA family.</text>
</comment>
<proteinExistence type="inferred from homology"/>
<evidence type="ECO:0000256" key="2">
    <source>
        <dbReference type="ARBA" id="ARBA00023235"/>
    </source>
</evidence>
<evidence type="ECO:0000313" key="8">
    <source>
        <dbReference type="Proteomes" id="UP001431784"/>
    </source>
</evidence>
<dbReference type="SUPFAM" id="SSF55120">
    <property type="entry name" value="Pseudouridine synthase"/>
    <property type="match status" value="1"/>
</dbReference>
<dbReference type="CDD" id="cd00165">
    <property type="entry name" value="S4"/>
    <property type="match status" value="1"/>
</dbReference>
<sequence>MSAVQTRQVGPDDGGQRLDRWLKRQFPQITQILIEKACRKGEIRVDGGRVKASSRVEAGQTVRIPPLPDTPAAPPVAKTGIAPDDAEMIQRAVIWKDAHIIALNKPAGLPSQGGSGQGSRHVDGLTEALTFGFKERPVLVHRLDKDTSGVLLLARTPRVARRLAEGFRHREARKIYWALVAGVPQPAKGTIRYGLLKTGGRGAGEKMRCIHPAEVDRTEGAKRAMTEFAVLERLAGRAAWMALSPITGRTHQLRAHMAEIGHPIMGDGKYGGSAQENLGDGWGAGIGGAVSRKLHLHARSLRIMHPVTDNLLELTAPLPEHMAQSWKLFGWDARDVPANPFEEDS</sequence>
<evidence type="ECO:0000256" key="5">
    <source>
        <dbReference type="RuleBase" id="RU362028"/>
    </source>
</evidence>